<dbReference type="EMBL" id="JAYJJQ010000002">
    <property type="protein sequence ID" value="MEB3067975.1"/>
    <property type="molecule type" value="Genomic_DNA"/>
</dbReference>
<evidence type="ECO:0000256" key="1">
    <source>
        <dbReference type="SAM" id="Phobius"/>
    </source>
</evidence>
<keyword evidence="1" id="KW-0472">Membrane</keyword>
<feature type="transmembrane region" description="Helical" evidence="1">
    <location>
        <begin position="200"/>
        <end position="221"/>
    </location>
</feature>
<dbReference type="InterPro" id="IPR044049">
    <property type="entry name" value="EccD_transm"/>
</dbReference>
<dbReference type="Pfam" id="PF08817">
    <property type="entry name" value="YukD"/>
    <property type="match status" value="1"/>
</dbReference>
<accession>A0ABU5YS86</accession>
<feature type="domain" description="EccD-like transmembrane" evidence="2">
    <location>
        <begin position="222"/>
        <end position="371"/>
    </location>
</feature>
<feature type="transmembrane region" description="Helical" evidence="1">
    <location>
        <begin position="173"/>
        <end position="194"/>
    </location>
</feature>
<keyword evidence="1" id="KW-0812">Transmembrane</keyword>
<feature type="transmembrane region" description="Helical" evidence="1">
    <location>
        <begin position="260"/>
        <end position="279"/>
    </location>
</feature>
<protein>
    <submittedName>
        <fullName evidence="3">EsaB/YukD family protein</fullName>
    </submittedName>
</protein>
<feature type="transmembrane region" description="Helical" evidence="1">
    <location>
        <begin position="346"/>
        <end position="368"/>
    </location>
</feature>
<evidence type="ECO:0000313" key="3">
    <source>
        <dbReference type="EMBL" id="MEB3067975.1"/>
    </source>
</evidence>
<dbReference type="Gene3D" id="3.10.20.90">
    <property type="entry name" value="Phosphatidylinositol 3-kinase Catalytic Subunit, Chain A, domain 1"/>
    <property type="match status" value="1"/>
</dbReference>
<feature type="transmembrane region" description="Helical" evidence="1">
    <location>
        <begin position="143"/>
        <end position="161"/>
    </location>
</feature>
<gene>
    <name evidence="3" type="ORF">K5L39_02145</name>
</gene>
<name>A0ABU5YS86_9MYCO</name>
<feature type="transmembrane region" description="Helical" evidence="1">
    <location>
        <begin position="291"/>
        <end position="309"/>
    </location>
</feature>
<comment type="caution">
    <text evidence="3">The sequence shown here is derived from an EMBL/GenBank/DDBJ whole genome shotgun (WGS) entry which is preliminary data.</text>
</comment>
<feature type="transmembrane region" description="Helical" evidence="1">
    <location>
        <begin position="233"/>
        <end position="254"/>
    </location>
</feature>
<evidence type="ECO:0000313" key="4">
    <source>
        <dbReference type="Proteomes" id="UP001299283"/>
    </source>
</evidence>
<keyword evidence="1" id="KW-1133">Transmembrane helix</keyword>
<organism evidence="3 4">
    <name type="scientific">[Mycobacterium] vasticus</name>
    <dbReference type="NCBI Taxonomy" id="2875777"/>
    <lineage>
        <taxon>Bacteria</taxon>
        <taxon>Bacillati</taxon>
        <taxon>Actinomycetota</taxon>
        <taxon>Actinomycetes</taxon>
        <taxon>Mycobacteriales</taxon>
        <taxon>Mycobacteriaceae</taxon>
        <taxon>Mycolicibacter</taxon>
    </lineage>
</organism>
<dbReference type="Pfam" id="PF19053">
    <property type="entry name" value="EccD"/>
    <property type="match status" value="1"/>
</dbReference>
<dbReference type="InterPro" id="IPR024962">
    <property type="entry name" value="YukD-like"/>
</dbReference>
<feature type="transmembrane region" description="Helical" evidence="1">
    <location>
        <begin position="315"/>
        <end position="334"/>
    </location>
</feature>
<evidence type="ECO:0000259" key="2">
    <source>
        <dbReference type="Pfam" id="PF19053"/>
    </source>
</evidence>
<feature type="transmembrane region" description="Helical" evidence="1">
    <location>
        <begin position="115"/>
        <end position="137"/>
    </location>
</feature>
<proteinExistence type="predicted"/>
<keyword evidence="4" id="KW-1185">Reference proteome</keyword>
<dbReference type="RefSeq" id="WP_225397076.1">
    <property type="nucleotide sequence ID" value="NZ_JAYJJQ010000002.1"/>
</dbReference>
<dbReference type="Proteomes" id="UP001299283">
    <property type="component" value="Unassembled WGS sequence"/>
</dbReference>
<reference evidence="3 4" key="1">
    <citation type="submission" date="2023-12" db="EMBL/GenBank/DDBJ databases">
        <title>Description of new species of Mycobacterium terrae complex isolated from sewage at the Sao Paulo Zoological Park Foundation in Brazil.</title>
        <authorList>
            <person name="Romagnoli C.L."/>
            <person name="Conceicao E.C."/>
            <person name="Machado E."/>
            <person name="Barreto L.B.P.F."/>
            <person name="Sharma A."/>
            <person name="Silva N.M."/>
            <person name="Marques L.E."/>
            <person name="Juliana M.A."/>
            <person name="Lourenco M.C.S."/>
            <person name="Digiampietri L.A."/>
            <person name="Suffys P.N."/>
            <person name="Viana-Niero C."/>
        </authorList>
    </citation>
    <scope>NUCLEOTIDE SEQUENCE [LARGE SCALE GENOMIC DNA]</scope>
    <source>
        <strain evidence="3 4">MYC017</strain>
    </source>
</reference>
<sequence length="372" mass="36243">MVPTDSGLRRVAVYTDSGHADLTLPAGVPVSALIASIVDLLPRRTGPQELRPYRLGLPGRSPLDGSKTLAHHGIRDGAVLALTRAEYPVTEPVFDDPAEQLAATARAAARSWTPVAARLTAGLAASTMCGVAGFVAVPGGPGAPNALLGLAAAGTVAALTVPSSGCGPTLRVALCCLAGLAVLAAVAGMVTVATGISGQVVGAAAVAAAVVLLRAAGRVAVRVCGRSGTAHELLTGLVVGSASMAVLGAGGIALTAPVPGVPRLVGVAFTAAAGATLVLRARSHADARQITALLAGGVITLGVAVLSAGTGPWQAATAVLLGGAALATGFAAQADSPLARRAAEVLESLTLGALLPLACWVAGVYGAIRGLG</sequence>